<name>A0AAV4NIF9_CAEEX</name>
<accession>A0AAV4NIF9</accession>
<comment type="caution">
    <text evidence="1">The sequence shown here is derived from an EMBL/GenBank/DDBJ whole genome shotgun (WGS) entry which is preliminary data.</text>
</comment>
<reference evidence="1 2" key="1">
    <citation type="submission" date="2021-06" db="EMBL/GenBank/DDBJ databases">
        <title>Caerostris extrusa draft genome.</title>
        <authorList>
            <person name="Kono N."/>
            <person name="Arakawa K."/>
        </authorList>
    </citation>
    <scope>NUCLEOTIDE SEQUENCE [LARGE SCALE GENOMIC DNA]</scope>
</reference>
<sequence>MARCGVVVSIIGKEAEALGLYVFTEVGEHINPNGYCFHVQPQAGLQAITTPKGKIEVSWKTPTADTTLEPDSPQGQFKPSGYVVLYKPEEAQAFISRPSLT</sequence>
<evidence type="ECO:0000313" key="2">
    <source>
        <dbReference type="Proteomes" id="UP001054945"/>
    </source>
</evidence>
<dbReference type="Proteomes" id="UP001054945">
    <property type="component" value="Unassembled WGS sequence"/>
</dbReference>
<dbReference type="EMBL" id="BPLR01003440">
    <property type="protein sequence ID" value="GIX84587.1"/>
    <property type="molecule type" value="Genomic_DNA"/>
</dbReference>
<evidence type="ECO:0000313" key="1">
    <source>
        <dbReference type="EMBL" id="GIX84587.1"/>
    </source>
</evidence>
<organism evidence="1 2">
    <name type="scientific">Caerostris extrusa</name>
    <name type="common">Bark spider</name>
    <name type="synonym">Caerostris bankana</name>
    <dbReference type="NCBI Taxonomy" id="172846"/>
    <lineage>
        <taxon>Eukaryota</taxon>
        <taxon>Metazoa</taxon>
        <taxon>Ecdysozoa</taxon>
        <taxon>Arthropoda</taxon>
        <taxon>Chelicerata</taxon>
        <taxon>Arachnida</taxon>
        <taxon>Araneae</taxon>
        <taxon>Araneomorphae</taxon>
        <taxon>Entelegynae</taxon>
        <taxon>Araneoidea</taxon>
        <taxon>Araneidae</taxon>
        <taxon>Caerostris</taxon>
    </lineage>
</organism>
<proteinExistence type="predicted"/>
<dbReference type="AlphaFoldDB" id="A0AAV4NIF9"/>
<gene>
    <name evidence="1" type="ORF">CEXT_276861</name>
</gene>
<protein>
    <submittedName>
        <fullName evidence="1">Uncharacterized protein</fullName>
    </submittedName>
</protein>
<keyword evidence="2" id="KW-1185">Reference proteome</keyword>